<dbReference type="EMBL" id="HG996476">
    <property type="protein sequence ID" value="CAG1854859.1"/>
    <property type="molecule type" value="Genomic_DNA"/>
</dbReference>
<comment type="function">
    <text evidence="1">May only reduce GSH-thiol disulfides, but not protein disulfides.</text>
</comment>
<feature type="domain" description="Glutaredoxin" evidence="9">
    <location>
        <begin position="97"/>
        <end position="160"/>
    </location>
</feature>
<comment type="similarity">
    <text evidence="2">Belongs to the glutaredoxin family. CGFS subfamily.</text>
</comment>
<keyword evidence="6" id="KW-0411">Iron-sulfur</keyword>
<evidence type="ECO:0000256" key="3">
    <source>
        <dbReference type="ARBA" id="ARBA00022714"/>
    </source>
</evidence>
<name>A0A804L1A5_MUSAM</name>
<dbReference type="Pfam" id="PF00462">
    <property type="entry name" value="Glutaredoxin"/>
    <property type="match status" value="1"/>
</dbReference>
<evidence type="ECO:0000256" key="4">
    <source>
        <dbReference type="ARBA" id="ARBA00022723"/>
    </source>
</evidence>
<dbReference type="PANTHER" id="PTHR10293">
    <property type="entry name" value="GLUTAREDOXIN FAMILY MEMBER"/>
    <property type="match status" value="1"/>
</dbReference>
<evidence type="ECO:0000256" key="7">
    <source>
        <dbReference type="ARBA" id="ARBA00023284"/>
    </source>
</evidence>
<evidence type="ECO:0000256" key="2">
    <source>
        <dbReference type="ARBA" id="ARBA00008983"/>
    </source>
</evidence>
<dbReference type="EnsemblPlants" id="Ma10_t28450.1">
    <property type="protein sequence ID" value="Ma10_p28450.1"/>
    <property type="gene ID" value="Ma10_g28450"/>
</dbReference>
<evidence type="ECO:0000256" key="6">
    <source>
        <dbReference type="ARBA" id="ARBA00023014"/>
    </source>
</evidence>
<dbReference type="InterPro" id="IPR036249">
    <property type="entry name" value="Thioredoxin-like_sf"/>
</dbReference>
<feature type="region of interest" description="Disordered" evidence="8">
    <location>
        <begin position="50"/>
        <end position="72"/>
    </location>
</feature>
<keyword evidence="3" id="KW-0001">2Fe-2S</keyword>
<dbReference type="InterPro" id="IPR033658">
    <property type="entry name" value="GRX_PICOT-like"/>
</dbReference>
<keyword evidence="12" id="KW-1185">Reference proteome</keyword>
<dbReference type="Gramene" id="Ma10_t28450.1">
    <property type="protein sequence ID" value="Ma10_p28450.1"/>
    <property type="gene ID" value="Ma10_g28450"/>
</dbReference>
<dbReference type="InterPro" id="IPR004480">
    <property type="entry name" value="Monothiol_GRX-rel"/>
</dbReference>
<dbReference type="GO" id="GO:0046872">
    <property type="term" value="F:metal ion binding"/>
    <property type="evidence" value="ECO:0007669"/>
    <property type="project" value="UniProtKB-KW"/>
</dbReference>
<dbReference type="Proteomes" id="UP000012960">
    <property type="component" value="Unplaced"/>
</dbReference>
<dbReference type="GO" id="GO:0005759">
    <property type="term" value="C:mitochondrial matrix"/>
    <property type="evidence" value="ECO:0000318"/>
    <property type="project" value="GO_Central"/>
</dbReference>
<evidence type="ECO:0000313" key="11">
    <source>
        <dbReference type="EnsemblPlants" id="Ma10_p28450.1"/>
    </source>
</evidence>
<dbReference type="FunCoup" id="A0A804L1A5">
    <property type="interactions" value="1571"/>
</dbReference>
<dbReference type="PANTHER" id="PTHR10293:SF16">
    <property type="entry name" value="GLUTAREDOXIN-RELATED PROTEIN 5, MITOCHONDRIAL"/>
    <property type="match status" value="1"/>
</dbReference>
<keyword evidence="4" id="KW-0479">Metal-binding</keyword>
<evidence type="ECO:0000313" key="10">
    <source>
        <dbReference type="EMBL" id="CAG1854859.1"/>
    </source>
</evidence>
<dbReference type="PROSITE" id="PS51354">
    <property type="entry name" value="GLUTAREDOXIN_2"/>
    <property type="match status" value="1"/>
</dbReference>
<reference evidence="10" key="1">
    <citation type="submission" date="2021-03" db="EMBL/GenBank/DDBJ databases">
        <authorList>
            <consortium name="Genoscope - CEA"/>
            <person name="William W."/>
        </authorList>
    </citation>
    <scope>NUCLEOTIDE SEQUENCE</scope>
    <source>
        <strain evidence="10">Doubled-haploid Pahang</strain>
    </source>
</reference>
<evidence type="ECO:0000256" key="8">
    <source>
        <dbReference type="SAM" id="MobiDB-lite"/>
    </source>
</evidence>
<keyword evidence="7" id="KW-0676">Redox-active center</keyword>
<protein>
    <submittedName>
        <fullName evidence="10">(wild Malaysian banana) hypothetical protein</fullName>
    </submittedName>
</protein>
<evidence type="ECO:0000259" key="9">
    <source>
        <dbReference type="Pfam" id="PF00462"/>
    </source>
</evidence>
<dbReference type="CDD" id="cd03028">
    <property type="entry name" value="GRX_PICOT_like"/>
    <property type="match status" value="1"/>
</dbReference>
<dbReference type="Gene3D" id="3.40.30.10">
    <property type="entry name" value="Glutaredoxin"/>
    <property type="match status" value="1"/>
</dbReference>
<proteinExistence type="inferred from homology"/>
<dbReference type="SUPFAM" id="SSF52833">
    <property type="entry name" value="Thioredoxin-like"/>
    <property type="match status" value="1"/>
</dbReference>
<sequence length="192" mass="21090">MARLLSNMVLRGIASSSNNTRVAFGPSFLKRMKFLTKGTDDSVVNEDLPTNGFASSDTHPTKITSDPVTHKDFQSTNKSTGISVLDIVQQDVQNNPVMIYMTGLTDAPRCGFSALAVKVLRQYGVPIRARDILGDLKLKENVKAHTDWPTNPQIFIKGEFLGGSDIILSMHQKGELKDLLADITGDDRQGRE</sequence>
<organism evidence="11 12">
    <name type="scientific">Musa acuminata subsp. malaccensis</name>
    <name type="common">Wild banana</name>
    <name type="synonym">Musa malaccensis</name>
    <dbReference type="NCBI Taxonomy" id="214687"/>
    <lineage>
        <taxon>Eukaryota</taxon>
        <taxon>Viridiplantae</taxon>
        <taxon>Streptophyta</taxon>
        <taxon>Embryophyta</taxon>
        <taxon>Tracheophyta</taxon>
        <taxon>Spermatophyta</taxon>
        <taxon>Magnoliopsida</taxon>
        <taxon>Liliopsida</taxon>
        <taxon>Zingiberales</taxon>
        <taxon>Musaceae</taxon>
        <taxon>Musa</taxon>
    </lineage>
</organism>
<dbReference type="OMA" id="THPTKIT"/>
<dbReference type="InterPro" id="IPR002109">
    <property type="entry name" value="Glutaredoxin"/>
</dbReference>
<reference evidence="11" key="2">
    <citation type="submission" date="2021-05" db="UniProtKB">
        <authorList>
            <consortium name="EnsemblPlants"/>
        </authorList>
    </citation>
    <scope>IDENTIFICATION</scope>
    <source>
        <strain evidence="11">subsp. malaccensis</strain>
    </source>
</reference>
<dbReference type="AlphaFoldDB" id="A0A804L1A5"/>
<feature type="compositionally biased region" description="Polar residues" evidence="8">
    <location>
        <begin position="52"/>
        <end position="67"/>
    </location>
</feature>
<evidence type="ECO:0000313" key="12">
    <source>
        <dbReference type="Proteomes" id="UP000012960"/>
    </source>
</evidence>
<keyword evidence="5" id="KW-0408">Iron</keyword>
<dbReference type="GO" id="GO:0051537">
    <property type="term" value="F:2 iron, 2 sulfur cluster binding"/>
    <property type="evidence" value="ECO:0007669"/>
    <property type="project" value="UniProtKB-KW"/>
</dbReference>
<evidence type="ECO:0000256" key="5">
    <source>
        <dbReference type="ARBA" id="ARBA00023004"/>
    </source>
</evidence>
<dbReference type="InParanoid" id="A0A804L1A5"/>
<evidence type="ECO:0000256" key="1">
    <source>
        <dbReference type="ARBA" id="ARBA00002426"/>
    </source>
</evidence>
<gene>
    <name evidence="10" type="ORF">GSMUA_330850.1</name>
</gene>
<accession>A0A804L1A5</accession>